<dbReference type="Proteomes" id="UP000617426">
    <property type="component" value="Unassembled WGS sequence"/>
</dbReference>
<evidence type="ECO:0000313" key="1">
    <source>
        <dbReference type="EMBL" id="MBB6333663.1"/>
    </source>
</evidence>
<accession>A0A923E2G0</accession>
<dbReference type="RefSeq" id="WP_184451351.1">
    <property type="nucleotide sequence ID" value="NZ_JACHMK010000001.1"/>
</dbReference>
<dbReference type="EMBL" id="JACHMK010000001">
    <property type="protein sequence ID" value="MBB6333663.1"/>
    <property type="molecule type" value="Genomic_DNA"/>
</dbReference>
<organism evidence="1 2">
    <name type="scientific">Schaalia hyovaginalis</name>
    <dbReference type="NCBI Taxonomy" id="29316"/>
    <lineage>
        <taxon>Bacteria</taxon>
        <taxon>Bacillati</taxon>
        <taxon>Actinomycetota</taxon>
        <taxon>Actinomycetes</taxon>
        <taxon>Actinomycetales</taxon>
        <taxon>Actinomycetaceae</taxon>
        <taxon>Schaalia</taxon>
    </lineage>
</organism>
<comment type="caution">
    <text evidence="1">The sequence shown here is derived from an EMBL/GenBank/DDBJ whole genome shotgun (WGS) entry which is preliminary data.</text>
</comment>
<protein>
    <submittedName>
        <fullName evidence="1">Metal-dependent amidase/aminoacylase/carboxypeptidase family protein</fullName>
    </submittedName>
</protein>
<dbReference type="AlphaFoldDB" id="A0A923E2G0"/>
<evidence type="ECO:0000313" key="2">
    <source>
        <dbReference type="Proteomes" id="UP000617426"/>
    </source>
</evidence>
<reference evidence="1" key="1">
    <citation type="submission" date="2020-08" db="EMBL/GenBank/DDBJ databases">
        <title>Sequencing the genomes of 1000 actinobacteria strains.</title>
        <authorList>
            <person name="Klenk H.-P."/>
        </authorList>
    </citation>
    <scope>NUCLEOTIDE SEQUENCE</scope>
    <source>
        <strain evidence="1">DSM 10695</strain>
    </source>
</reference>
<gene>
    <name evidence="1" type="ORF">HD592_000228</name>
</gene>
<proteinExistence type="predicted"/>
<sequence length="118" mass="13391">MTEEDRMNGAGEEFHEVRRQVVDRLMQIRFMESGHVGASEADRERVWAEFYDAAPEDLQYLFDTVDVLVDWIVAAASVAVQIRDTRGVASMLEREAAIDELADFLEDKAEQLKPGVES</sequence>
<keyword evidence="2" id="KW-1185">Reference proteome</keyword>
<name>A0A923E2G0_9ACTO</name>